<evidence type="ECO:0000256" key="1">
    <source>
        <dbReference type="SAM" id="Phobius"/>
    </source>
</evidence>
<organism evidence="2 3">
    <name type="scientific">Candidatus Caccoplasma intestinavium</name>
    <dbReference type="NCBI Taxonomy" id="2840716"/>
    <lineage>
        <taxon>Bacteria</taxon>
        <taxon>Pseudomonadati</taxon>
        <taxon>Bacteroidota</taxon>
        <taxon>Bacteroidia</taxon>
        <taxon>Bacteroidales</taxon>
        <taxon>Bacteroidaceae</taxon>
        <taxon>Bacteroidaceae incertae sedis</taxon>
        <taxon>Candidatus Caccoplasma</taxon>
    </lineage>
</organism>
<dbReference type="EMBL" id="DVKT01000002">
    <property type="protein sequence ID" value="HIT38485.1"/>
    <property type="molecule type" value="Genomic_DNA"/>
</dbReference>
<keyword evidence="1" id="KW-0812">Transmembrane</keyword>
<reference evidence="2" key="1">
    <citation type="submission" date="2020-10" db="EMBL/GenBank/DDBJ databases">
        <authorList>
            <person name="Gilroy R."/>
        </authorList>
    </citation>
    <scope>NUCLEOTIDE SEQUENCE</scope>
    <source>
        <strain evidence="2">21143</strain>
    </source>
</reference>
<dbReference type="InterPro" id="IPR053154">
    <property type="entry name" value="c-di-AMP_regulator"/>
</dbReference>
<accession>A0A9D1KC86</accession>
<dbReference type="Gene3D" id="2.170.120.30">
    <property type="match status" value="2"/>
</dbReference>
<dbReference type="Gene3D" id="2.170.120.40">
    <property type="entry name" value="YbbR-like domain"/>
    <property type="match status" value="1"/>
</dbReference>
<sequence length="326" mass="36469">MKTFLLCKLGSVRSRLQSERSKDILTFLMFVAISFLFWMMQSLGEDMNTVYRIPIKYTNIPDNTIITCELPTSVTVHLRDEGAVLMNYNLEGIPSFEVDFKQYANSRNAFILTSEEIKNLIKKNLRNTTNLTSMSIDTLAVYYTQAAGKKVKVRIEGSVTTVPQCIISGKIHSDVDSVQVYAPEYLLNTISYVETDSFVVKDIAQTWTQTVPLRKIEGVKIVPNEIMLTVPVEELTSKSLSVPVSAVNVPRGMSLLTFPAVVKVDCMVPVSRFSQISAEDIAVAVDYKETRNAPEKLAIKITRTPGAAYYATVAPDSVEYILEQKH</sequence>
<name>A0A9D1KC86_9BACT</name>
<feature type="transmembrane region" description="Helical" evidence="1">
    <location>
        <begin position="21"/>
        <end position="40"/>
    </location>
</feature>
<dbReference type="Proteomes" id="UP000886722">
    <property type="component" value="Unassembled WGS sequence"/>
</dbReference>
<protein>
    <recommendedName>
        <fullName evidence="4">YbbR-like protein</fullName>
    </recommendedName>
</protein>
<keyword evidence="1" id="KW-0472">Membrane</keyword>
<evidence type="ECO:0000313" key="2">
    <source>
        <dbReference type="EMBL" id="HIT38485.1"/>
    </source>
</evidence>
<comment type="caution">
    <text evidence="2">The sequence shown here is derived from an EMBL/GenBank/DDBJ whole genome shotgun (WGS) entry which is preliminary data.</text>
</comment>
<gene>
    <name evidence="2" type="ORF">IAD06_00370</name>
</gene>
<proteinExistence type="predicted"/>
<keyword evidence="1" id="KW-1133">Transmembrane helix</keyword>
<evidence type="ECO:0000313" key="3">
    <source>
        <dbReference type="Proteomes" id="UP000886722"/>
    </source>
</evidence>
<reference evidence="2" key="2">
    <citation type="journal article" date="2021" name="PeerJ">
        <title>Extensive microbial diversity within the chicken gut microbiome revealed by metagenomics and culture.</title>
        <authorList>
            <person name="Gilroy R."/>
            <person name="Ravi A."/>
            <person name="Getino M."/>
            <person name="Pursley I."/>
            <person name="Horton D.L."/>
            <person name="Alikhan N.F."/>
            <person name="Baker D."/>
            <person name="Gharbi K."/>
            <person name="Hall N."/>
            <person name="Watson M."/>
            <person name="Adriaenssens E.M."/>
            <person name="Foster-Nyarko E."/>
            <person name="Jarju S."/>
            <person name="Secka A."/>
            <person name="Antonio M."/>
            <person name="Oren A."/>
            <person name="Chaudhuri R.R."/>
            <person name="La Ragione R."/>
            <person name="Hildebrand F."/>
            <person name="Pallen M.J."/>
        </authorList>
    </citation>
    <scope>NUCLEOTIDE SEQUENCE</scope>
    <source>
        <strain evidence="2">21143</strain>
    </source>
</reference>
<evidence type="ECO:0008006" key="4">
    <source>
        <dbReference type="Google" id="ProtNLM"/>
    </source>
</evidence>
<dbReference type="AlphaFoldDB" id="A0A9D1KC86"/>
<dbReference type="PANTHER" id="PTHR37804:SF1">
    <property type="entry name" value="CDAA REGULATORY PROTEIN CDAR"/>
    <property type="match status" value="1"/>
</dbReference>
<dbReference type="PANTHER" id="PTHR37804">
    <property type="entry name" value="CDAA REGULATORY PROTEIN CDAR"/>
    <property type="match status" value="1"/>
</dbReference>